<feature type="domain" description="Helix-hairpin-helix DNA-binding motif class 1" evidence="2">
    <location>
        <begin position="199"/>
        <end position="218"/>
    </location>
</feature>
<comment type="caution">
    <text evidence="3">The sequence shown here is derived from an EMBL/GenBank/DDBJ whole genome shotgun (WGS) entry which is preliminary data.</text>
</comment>
<dbReference type="Gene3D" id="3.10.560.10">
    <property type="entry name" value="Outer membrane lipoprotein wza domain like"/>
    <property type="match status" value="1"/>
</dbReference>
<organism evidence="3 4">
    <name type="scientific">Clostridium tepidiprofundi DSM 19306</name>
    <dbReference type="NCBI Taxonomy" id="1121338"/>
    <lineage>
        <taxon>Bacteria</taxon>
        <taxon>Bacillati</taxon>
        <taxon>Bacillota</taxon>
        <taxon>Clostridia</taxon>
        <taxon>Eubacteriales</taxon>
        <taxon>Clostridiaceae</taxon>
        <taxon>Clostridium</taxon>
    </lineage>
</organism>
<dbReference type="SMART" id="SM00278">
    <property type="entry name" value="HhH1"/>
    <property type="match status" value="2"/>
</dbReference>
<keyword evidence="4" id="KW-1185">Reference proteome</keyword>
<dbReference type="InterPro" id="IPR004509">
    <property type="entry name" value="Competence_ComEA_HhH"/>
</dbReference>
<dbReference type="InterPro" id="IPR051675">
    <property type="entry name" value="Endo/Exo/Phosphatase_dom_1"/>
</dbReference>
<dbReference type="Pfam" id="PF12836">
    <property type="entry name" value="HHH_3"/>
    <property type="match status" value="1"/>
</dbReference>
<dbReference type="InterPro" id="IPR019554">
    <property type="entry name" value="Soluble_ligand-bd"/>
</dbReference>
<dbReference type="PATRIC" id="fig|1121338.3.peg.1595"/>
<dbReference type="GO" id="GO:0015627">
    <property type="term" value="C:type II protein secretion system complex"/>
    <property type="evidence" value="ECO:0007669"/>
    <property type="project" value="TreeGrafter"/>
</dbReference>
<dbReference type="GO" id="GO:0003677">
    <property type="term" value="F:DNA binding"/>
    <property type="evidence" value="ECO:0007669"/>
    <property type="project" value="InterPro"/>
</dbReference>
<dbReference type="RefSeq" id="WP_066824970.1">
    <property type="nucleotide sequence ID" value="NZ_LTBA01000015.1"/>
</dbReference>
<dbReference type="Pfam" id="PF10531">
    <property type="entry name" value="SLBB"/>
    <property type="match status" value="1"/>
</dbReference>
<dbReference type="InterPro" id="IPR010994">
    <property type="entry name" value="RuvA_2-like"/>
</dbReference>
<dbReference type="PANTHER" id="PTHR21180:SF32">
    <property type="entry name" value="ENDONUCLEASE_EXONUCLEASE_PHOSPHATASE FAMILY DOMAIN-CONTAINING PROTEIN 1"/>
    <property type="match status" value="1"/>
</dbReference>
<protein>
    <submittedName>
        <fullName evidence="3">ComE operon protein 1</fullName>
    </submittedName>
</protein>
<dbReference type="PANTHER" id="PTHR21180">
    <property type="entry name" value="ENDONUCLEASE/EXONUCLEASE/PHOSPHATASE FAMILY DOMAIN-CONTAINING PROTEIN 1"/>
    <property type="match status" value="1"/>
</dbReference>
<keyword evidence="1" id="KW-1133">Transmembrane helix</keyword>
<reference evidence="3 4" key="1">
    <citation type="submission" date="2016-02" db="EMBL/GenBank/DDBJ databases">
        <title>Genome sequence of Clostridium tepidiprofundi DSM 19306.</title>
        <authorList>
            <person name="Poehlein A."/>
            <person name="Daniel R."/>
        </authorList>
    </citation>
    <scope>NUCLEOTIDE SEQUENCE [LARGE SCALE GENOMIC DNA]</scope>
    <source>
        <strain evidence="3 4">DSM 19306</strain>
    </source>
</reference>
<gene>
    <name evidence="3" type="primary">comEA</name>
    <name evidence="3" type="ORF">CLTEP_15500</name>
</gene>
<accession>A0A151B417</accession>
<keyword evidence="1" id="KW-0812">Transmembrane</keyword>
<dbReference type="EMBL" id="LTBA01000015">
    <property type="protein sequence ID" value="KYH34502.1"/>
    <property type="molecule type" value="Genomic_DNA"/>
</dbReference>
<name>A0A151B417_9CLOT</name>
<feature type="domain" description="Helix-hairpin-helix DNA-binding motif class 1" evidence="2">
    <location>
        <begin position="169"/>
        <end position="188"/>
    </location>
</feature>
<evidence type="ECO:0000313" key="4">
    <source>
        <dbReference type="Proteomes" id="UP000075531"/>
    </source>
</evidence>
<dbReference type="InterPro" id="IPR003583">
    <property type="entry name" value="Hlx-hairpin-Hlx_DNA-bd_motif"/>
</dbReference>
<dbReference type="GO" id="GO:0006281">
    <property type="term" value="P:DNA repair"/>
    <property type="evidence" value="ECO:0007669"/>
    <property type="project" value="InterPro"/>
</dbReference>
<evidence type="ECO:0000256" key="1">
    <source>
        <dbReference type="SAM" id="Phobius"/>
    </source>
</evidence>
<feature type="transmembrane region" description="Helical" evidence="1">
    <location>
        <begin position="9"/>
        <end position="29"/>
    </location>
</feature>
<keyword evidence="1" id="KW-0472">Membrane</keyword>
<dbReference type="NCBIfam" id="TIGR00426">
    <property type="entry name" value="competence protein ComEA helix-hairpin-helix repeat region"/>
    <property type="match status" value="1"/>
</dbReference>
<dbReference type="Gene3D" id="1.10.150.310">
    <property type="entry name" value="Tex RuvX-like domain-like"/>
    <property type="match status" value="1"/>
</dbReference>
<dbReference type="AlphaFoldDB" id="A0A151B417"/>
<proteinExistence type="predicted"/>
<dbReference type="SUPFAM" id="SSF47781">
    <property type="entry name" value="RuvA domain 2-like"/>
    <property type="match status" value="1"/>
</dbReference>
<evidence type="ECO:0000313" key="3">
    <source>
        <dbReference type="EMBL" id="KYH34502.1"/>
    </source>
</evidence>
<evidence type="ECO:0000259" key="2">
    <source>
        <dbReference type="SMART" id="SM00278"/>
    </source>
</evidence>
<dbReference type="Proteomes" id="UP000075531">
    <property type="component" value="Unassembled WGS sequence"/>
</dbReference>
<sequence length="222" mass="24751">MDKKGKDKLIGSLALLIIAIIFLIIGYFISKPKEYDSLEDNDIEKECSLIYTSNDCENEENNGSIDEFECGGKGDCIVVDIKGAIKKPGAYELKKGSRVEDLVKIAGGFTENADRVAVHLSKKLYDEDYIYIKRKGEKERQDLPVNDNKKQNNSYVNKNKININSATLEQLKTLPGIGDVKAKSIIDYRTKKGAFRTVNDLLNVKGIGNSTLDNLKNLVVVK</sequence>
<dbReference type="GO" id="GO:0015628">
    <property type="term" value="P:protein secretion by the type II secretion system"/>
    <property type="evidence" value="ECO:0007669"/>
    <property type="project" value="TreeGrafter"/>
</dbReference>
<dbReference type="STRING" id="1121338.CLTEP_15500"/>